<gene>
    <name evidence="11" type="ORF">CWE06_11465</name>
</gene>
<dbReference type="InterPro" id="IPR022792">
    <property type="entry name" value="T2SS_protein-GspN"/>
</dbReference>
<keyword evidence="12" id="KW-1185">Reference proteome</keyword>
<evidence type="ECO:0000256" key="8">
    <source>
        <dbReference type="ARBA" id="ARBA00022927"/>
    </source>
</evidence>
<keyword evidence="7" id="KW-0812">Transmembrane</keyword>
<keyword evidence="6" id="KW-0997">Cell inner membrane</keyword>
<organism evidence="11 12">
    <name type="scientific">Aliidiomarina haloalkalitolerans</name>
    <dbReference type="NCBI Taxonomy" id="859059"/>
    <lineage>
        <taxon>Bacteria</taxon>
        <taxon>Pseudomonadati</taxon>
        <taxon>Pseudomonadota</taxon>
        <taxon>Gammaproteobacteria</taxon>
        <taxon>Alteromonadales</taxon>
        <taxon>Idiomarinaceae</taxon>
        <taxon>Aliidiomarina</taxon>
    </lineage>
</organism>
<evidence type="ECO:0000256" key="7">
    <source>
        <dbReference type="ARBA" id="ARBA00022692"/>
    </source>
</evidence>
<keyword evidence="9" id="KW-0472">Membrane</keyword>
<evidence type="ECO:0000256" key="2">
    <source>
        <dbReference type="ARBA" id="ARBA00007208"/>
    </source>
</evidence>
<comment type="caution">
    <text evidence="11">The sequence shown here is derived from an EMBL/GenBank/DDBJ whole genome shotgun (WGS) entry which is preliminary data.</text>
</comment>
<dbReference type="RefSeq" id="WP_126794358.1">
    <property type="nucleotide sequence ID" value="NZ_PIPI01000010.1"/>
</dbReference>
<dbReference type="AlphaFoldDB" id="A0A432VPZ1"/>
<dbReference type="Proteomes" id="UP000288212">
    <property type="component" value="Unassembled WGS sequence"/>
</dbReference>
<accession>A0A432VPZ1</accession>
<sequence length="248" mass="27006">MAVRTKLVILFLLVYVVTIVVVFPARLAVSFVTLPQGVSLNNVEGSIWRGSVAQVVTPDLTVHNISWQVRPWHVFTLNGVVDLQVARHENNPLAGNARVIASPGSVQVIDARFAGDLSELLDLSPVSSPIALRGPVILQVNDYVLGEPVCDILDGEVQAFDLQGEFNRRWQPLGDYTVRVGCSEGRLLVQMPRDNLLGLSVDGTIAPQGVDLRIGIAPRAGAPEGLTELLAWLGNPDAEGRRYFNFRL</sequence>
<evidence type="ECO:0000256" key="6">
    <source>
        <dbReference type="ARBA" id="ARBA00022519"/>
    </source>
</evidence>
<keyword evidence="5" id="KW-1003">Cell membrane</keyword>
<dbReference type="GO" id="GO:0015628">
    <property type="term" value="P:protein secretion by the type II secretion system"/>
    <property type="evidence" value="ECO:0007669"/>
    <property type="project" value="InterPro"/>
</dbReference>
<dbReference type="GO" id="GO:0015627">
    <property type="term" value="C:type II protein secretion system complex"/>
    <property type="evidence" value="ECO:0007669"/>
    <property type="project" value="InterPro"/>
</dbReference>
<dbReference type="GO" id="GO:0005886">
    <property type="term" value="C:plasma membrane"/>
    <property type="evidence" value="ECO:0007669"/>
    <property type="project" value="UniProtKB-SubCell"/>
</dbReference>
<comment type="similarity">
    <text evidence="2">Belongs to the GSP N family.</text>
</comment>
<name>A0A432VPZ1_9GAMM</name>
<comment type="subcellular location">
    <subcellularLocation>
        <location evidence="1">Cell inner membrane</location>
    </subcellularLocation>
</comment>
<protein>
    <recommendedName>
        <fullName evidence="3">Type II secretion system protein N</fullName>
    </recommendedName>
    <alternativeName>
        <fullName evidence="10">General secretion pathway protein N</fullName>
    </alternativeName>
</protein>
<evidence type="ECO:0000256" key="4">
    <source>
        <dbReference type="ARBA" id="ARBA00022448"/>
    </source>
</evidence>
<evidence type="ECO:0000313" key="12">
    <source>
        <dbReference type="Proteomes" id="UP000288212"/>
    </source>
</evidence>
<proteinExistence type="inferred from homology"/>
<evidence type="ECO:0000256" key="1">
    <source>
        <dbReference type="ARBA" id="ARBA00004533"/>
    </source>
</evidence>
<evidence type="ECO:0000256" key="10">
    <source>
        <dbReference type="ARBA" id="ARBA00030772"/>
    </source>
</evidence>
<evidence type="ECO:0000256" key="3">
    <source>
        <dbReference type="ARBA" id="ARBA00021563"/>
    </source>
</evidence>
<dbReference type="Pfam" id="PF01203">
    <property type="entry name" value="T2SSN"/>
    <property type="match status" value="1"/>
</dbReference>
<evidence type="ECO:0000256" key="5">
    <source>
        <dbReference type="ARBA" id="ARBA00022475"/>
    </source>
</evidence>
<reference evidence="11 12" key="1">
    <citation type="journal article" date="2011" name="Front. Microbiol.">
        <title>Genomic signatures of strain selection and enhancement in Bacillus atrophaeus var. globigii, a historical biowarfare simulant.</title>
        <authorList>
            <person name="Gibbons H.S."/>
            <person name="Broomall S.M."/>
            <person name="McNew L.A."/>
            <person name="Daligault H."/>
            <person name="Chapman C."/>
            <person name="Bruce D."/>
            <person name="Karavis M."/>
            <person name="Krepps M."/>
            <person name="McGregor P.A."/>
            <person name="Hong C."/>
            <person name="Park K.H."/>
            <person name="Akmal A."/>
            <person name="Feldman A."/>
            <person name="Lin J.S."/>
            <person name="Chang W.E."/>
            <person name="Higgs B.W."/>
            <person name="Demirev P."/>
            <person name="Lindquist J."/>
            <person name="Liem A."/>
            <person name="Fochler E."/>
            <person name="Read T.D."/>
            <person name="Tapia R."/>
            <person name="Johnson S."/>
            <person name="Bishop-Lilly K.A."/>
            <person name="Detter C."/>
            <person name="Han C."/>
            <person name="Sozhamannan S."/>
            <person name="Rosenzweig C.N."/>
            <person name="Skowronski E.W."/>
        </authorList>
    </citation>
    <scope>NUCLEOTIDE SEQUENCE [LARGE SCALE GENOMIC DNA]</scope>
    <source>
        <strain evidence="11 12">AK5</strain>
    </source>
</reference>
<keyword evidence="8" id="KW-0653">Protein transport</keyword>
<dbReference type="EMBL" id="PIPI01000010">
    <property type="protein sequence ID" value="RUO18261.1"/>
    <property type="molecule type" value="Genomic_DNA"/>
</dbReference>
<evidence type="ECO:0000313" key="11">
    <source>
        <dbReference type="EMBL" id="RUO18261.1"/>
    </source>
</evidence>
<keyword evidence="4" id="KW-0813">Transport</keyword>
<evidence type="ECO:0000256" key="9">
    <source>
        <dbReference type="ARBA" id="ARBA00023136"/>
    </source>
</evidence>
<dbReference type="OrthoDB" id="6118198at2"/>